<name>A0A1W1W6V0_SULTA</name>
<proteinExistence type="predicted"/>
<dbReference type="RefSeq" id="WP_084660746.1">
    <property type="nucleotide sequence ID" value="NZ_FWWY01000001.1"/>
</dbReference>
<reference evidence="3" key="1">
    <citation type="submission" date="2017-04" db="EMBL/GenBank/DDBJ databases">
        <authorList>
            <person name="Varghese N."/>
            <person name="Submissions S."/>
        </authorList>
    </citation>
    <scope>NUCLEOTIDE SEQUENCE [LARGE SCALE GENOMIC DNA]</scope>
    <source>
        <strain evidence="3">DSM 9293</strain>
    </source>
</reference>
<dbReference type="OrthoDB" id="9912578at2"/>
<dbReference type="EMBL" id="FWWY01000001">
    <property type="protein sequence ID" value="SMC02017.1"/>
    <property type="molecule type" value="Genomic_DNA"/>
</dbReference>
<evidence type="ECO:0000313" key="3">
    <source>
        <dbReference type="Proteomes" id="UP000192660"/>
    </source>
</evidence>
<protein>
    <submittedName>
        <fullName evidence="2">Uncharacterized protein</fullName>
    </submittedName>
</protein>
<keyword evidence="3" id="KW-1185">Reference proteome</keyword>
<organism evidence="2 3">
    <name type="scientific">Sulfobacillus thermosulfidooxidans (strain DSM 9293 / VKM B-1269 / AT-1)</name>
    <dbReference type="NCBI Taxonomy" id="929705"/>
    <lineage>
        <taxon>Bacteria</taxon>
        <taxon>Bacillati</taxon>
        <taxon>Bacillota</taxon>
        <taxon>Clostridia</taxon>
        <taxon>Eubacteriales</taxon>
        <taxon>Clostridiales Family XVII. Incertae Sedis</taxon>
        <taxon>Sulfobacillus</taxon>
    </lineage>
</organism>
<dbReference type="Proteomes" id="UP000192660">
    <property type="component" value="Unassembled WGS sequence"/>
</dbReference>
<dbReference type="AlphaFoldDB" id="A0A1W1W6V0"/>
<feature type="region of interest" description="Disordered" evidence="1">
    <location>
        <begin position="79"/>
        <end position="109"/>
    </location>
</feature>
<sequence>MDLLEWLALISGIGACVTGVWDVVAQTAAWDREQSVAFRRAVRKAELAGRLPPDWETWNDAQIVQALRELATATGHPEVADGVYAPAPDPPASSDLERLNNVIPGPWRP</sequence>
<evidence type="ECO:0000313" key="2">
    <source>
        <dbReference type="EMBL" id="SMC02017.1"/>
    </source>
</evidence>
<evidence type="ECO:0000256" key="1">
    <source>
        <dbReference type="SAM" id="MobiDB-lite"/>
    </source>
</evidence>
<accession>A0A1W1W6V0</accession>
<gene>
    <name evidence="2" type="ORF">SAMN00768000_0226</name>
</gene>